<sequence>MGFNLEGKTAIVTGGSAGIGLAIAKKLHAEGVHVLIAARDEERLRLAKEAITNAGARGSEAAQVIAIQADLSEADNAKRIIDAALDAFGRVDILINNAGSAKSGAFLELTDKDFTDTWNLKLLGYIRTIRAVLPQLIKQGDGRIVNIIGTASRTPSPTFLPGGTTNAALLNFSKGIARELAPQGIRLNVISPGLTETGRAEELAVQQASAKGISLEDYKAQFRAAIPIGRAVYPDEVADLALFLVSDQSASISGAEVVIDGGHQPGL</sequence>
<dbReference type="AlphaFoldDB" id="E0I9L3"/>
<dbReference type="STRING" id="717606.PaecuDRAFT_2350"/>
<name>E0I9L3_9BACL</name>
<dbReference type="EMBL" id="AEDD01000005">
    <property type="protein sequence ID" value="EFM11097.1"/>
    <property type="molecule type" value="Genomic_DNA"/>
</dbReference>
<dbReference type="PRINTS" id="PR00080">
    <property type="entry name" value="SDRFAMILY"/>
</dbReference>
<dbReference type="InterPro" id="IPR050259">
    <property type="entry name" value="SDR"/>
</dbReference>
<keyword evidence="4" id="KW-1185">Reference proteome</keyword>
<dbReference type="Pfam" id="PF13561">
    <property type="entry name" value="adh_short_C2"/>
    <property type="match status" value="1"/>
</dbReference>
<dbReference type="SUPFAM" id="SSF51735">
    <property type="entry name" value="NAD(P)-binding Rossmann-fold domains"/>
    <property type="match status" value="1"/>
</dbReference>
<dbReference type="CDD" id="cd05344">
    <property type="entry name" value="BKR_like_SDR_like"/>
    <property type="match status" value="1"/>
</dbReference>
<dbReference type="PRINTS" id="PR00081">
    <property type="entry name" value="GDHRDH"/>
</dbReference>
<dbReference type="InterPro" id="IPR036291">
    <property type="entry name" value="NAD(P)-bd_dom_sf"/>
</dbReference>
<evidence type="ECO:0000313" key="3">
    <source>
        <dbReference type="EMBL" id="EFM11097.1"/>
    </source>
</evidence>
<dbReference type="OrthoDB" id="9803333at2"/>
<keyword evidence="2" id="KW-0560">Oxidoreductase</keyword>
<dbReference type="PANTHER" id="PTHR42879:SF6">
    <property type="entry name" value="NADPH-DEPENDENT REDUCTASE BACG"/>
    <property type="match status" value="1"/>
</dbReference>
<evidence type="ECO:0000313" key="4">
    <source>
        <dbReference type="Proteomes" id="UP000005387"/>
    </source>
</evidence>
<evidence type="ECO:0000256" key="2">
    <source>
        <dbReference type="ARBA" id="ARBA00023002"/>
    </source>
</evidence>
<comment type="similarity">
    <text evidence="1">Belongs to the short-chain dehydrogenases/reductases (SDR) family.</text>
</comment>
<reference evidence="3 4" key="1">
    <citation type="submission" date="2010-07" db="EMBL/GenBank/DDBJ databases">
        <title>The draft genome of Paenibacillus curdlanolyticus YK9.</title>
        <authorList>
            <consortium name="US DOE Joint Genome Institute (JGI-PGF)"/>
            <person name="Lucas S."/>
            <person name="Copeland A."/>
            <person name="Lapidus A."/>
            <person name="Cheng J.-F."/>
            <person name="Bruce D."/>
            <person name="Goodwin L."/>
            <person name="Pitluck S."/>
            <person name="Land M.L."/>
            <person name="Hauser L."/>
            <person name="Chang Y.-J."/>
            <person name="Jeffries C."/>
            <person name="Anderson I.J."/>
            <person name="Johnson E."/>
            <person name="Loganathan U."/>
            <person name="Mulhopadhyay B."/>
            <person name="Kyrpides N."/>
            <person name="Woyke T.J."/>
        </authorList>
    </citation>
    <scope>NUCLEOTIDE SEQUENCE [LARGE SCALE GENOMIC DNA]</scope>
    <source>
        <strain evidence="3 4">YK9</strain>
    </source>
</reference>
<organism evidence="3 4">
    <name type="scientific">Paenibacillus curdlanolyticus YK9</name>
    <dbReference type="NCBI Taxonomy" id="717606"/>
    <lineage>
        <taxon>Bacteria</taxon>
        <taxon>Bacillati</taxon>
        <taxon>Bacillota</taxon>
        <taxon>Bacilli</taxon>
        <taxon>Bacillales</taxon>
        <taxon>Paenibacillaceae</taxon>
        <taxon>Paenibacillus</taxon>
    </lineage>
</organism>
<proteinExistence type="inferred from homology"/>
<dbReference type="GO" id="GO:0008206">
    <property type="term" value="P:bile acid metabolic process"/>
    <property type="evidence" value="ECO:0007669"/>
    <property type="project" value="UniProtKB-ARBA"/>
</dbReference>
<dbReference type="GO" id="GO:0016491">
    <property type="term" value="F:oxidoreductase activity"/>
    <property type="evidence" value="ECO:0007669"/>
    <property type="project" value="UniProtKB-KW"/>
</dbReference>
<evidence type="ECO:0000256" key="1">
    <source>
        <dbReference type="ARBA" id="ARBA00006484"/>
    </source>
</evidence>
<dbReference type="RefSeq" id="WP_006038346.1">
    <property type="nucleotide sequence ID" value="NZ_AEDD01000005.1"/>
</dbReference>
<dbReference type="eggNOG" id="COG1028">
    <property type="taxonomic scope" value="Bacteria"/>
</dbReference>
<dbReference type="FunFam" id="3.40.50.720:FF:000084">
    <property type="entry name" value="Short-chain dehydrogenase reductase"/>
    <property type="match status" value="1"/>
</dbReference>
<dbReference type="PANTHER" id="PTHR42879">
    <property type="entry name" value="3-OXOACYL-(ACYL-CARRIER-PROTEIN) REDUCTASE"/>
    <property type="match status" value="1"/>
</dbReference>
<dbReference type="Proteomes" id="UP000005387">
    <property type="component" value="Unassembled WGS sequence"/>
</dbReference>
<dbReference type="Gene3D" id="3.40.50.720">
    <property type="entry name" value="NAD(P)-binding Rossmann-like Domain"/>
    <property type="match status" value="1"/>
</dbReference>
<gene>
    <name evidence="3" type="ORF">PaecuDRAFT_2350</name>
</gene>
<accession>E0I9L3</accession>
<dbReference type="InterPro" id="IPR002347">
    <property type="entry name" value="SDR_fam"/>
</dbReference>
<protein>
    <submittedName>
        <fullName evidence="3">Short-chain dehydrogenase/reductase SDR</fullName>
    </submittedName>
</protein>